<dbReference type="Pfam" id="PF20153">
    <property type="entry name" value="DUF6535"/>
    <property type="match status" value="1"/>
</dbReference>
<keyword evidence="1" id="KW-0472">Membrane</keyword>
<keyword evidence="1" id="KW-1133">Transmembrane helix</keyword>
<evidence type="ECO:0000313" key="4">
    <source>
        <dbReference type="Proteomes" id="UP001213000"/>
    </source>
</evidence>
<dbReference type="EMBL" id="JANIEX010000643">
    <property type="protein sequence ID" value="KAJ3564645.1"/>
    <property type="molecule type" value="Genomic_DNA"/>
</dbReference>
<feature type="transmembrane region" description="Helical" evidence="1">
    <location>
        <begin position="211"/>
        <end position="234"/>
    </location>
</feature>
<evidence type="ECO:0000259" key="2">
    <source>
        <dbReference type="Pfam" id="PF20153"/>
    </source>
</evidence>
<feature type="transmembrane region" description="Helical" evidence="1">
    <location>
        <begin position="80"/>
        <end position="99"/>
    </location>
</feature>
<feature type="transmembrane region" description="Helical" evidence="1">
    <location>
        <begin position="246"/>
        <end position="271"/>
    </location>
</feature>
<sequence>MPDTTSDSDETIPQMQTGLIKTLSRDHKFVHGSSIDTSPQTAKDSPTHVTIEEKRSPWETCLEYAKDHPDKEMALWKEEVANLLIFAGLFSGVVAAFAIESYHDVKGDPAEKSVLLLEKILAVQVNATIVHQTLPDVGVLSPRPPISSSARRVVIFNFLSLVLSVSTAMAGILCLQWIREYSRNPSGVPGSRREHLGIRFMRRQGLEKWHVFRILTSLPFSLLLATVFFFIGLMDLLLSVDRTAGAVISAVIGLFLIFLLFTTISPCFQLITNWGQCPYKSPQSRIFYQLRRLMSHWSCWRRRSADGGSVKDSGQWDWSDYDLEVYNELRDKNAAGVAHGLHSLGQMHLQDRKFAEAFYDCIQDPDIPTDLLQRNLEGADKARADLIEKVLRYKPRATSTGTLSEEEKKQQKHKRARDMAIFQTLAHLVERIEGDQPSAILLNQRIHLFLKLNEPPDAESPPVVAGHTDNVQGSAQVTNGAQTIAGANVAQDPSSTNGQPSVAEHEVLNANTNHAMPGDVGTDNEQTLLLSPQPATMSEEFNVADFVFVDCPLLSMHDLRDASLIPPDMRDNLRNRITTMLNRDVHWDGSYLLAIQRIFEFEFERPDNNVRDFEDMENTLSGWVTRARKRLDQEGNAEADERKGEISKVDKLQKYIGLLRRLKIRSLAASRRAVSSV</sequence>
<comment type="caution">
    <text evidence="3">The sequence shown here is derived from an EMBL/GenBank/DDBJ whole genome shotgun (WGS) entry which is preliminary data.</text>
</comment>
<evidence type="ECO:0000256" key="1">
    <source>
        <dbReference type="SAM" id="Phobius"/>
    </source>
</evidence>
<protein>
    <recommendedName>
        <fullName evidence="2">DUF6535 domain-containing protein</fullName>
    </recommendedName>
</protein>
<feature type="domain" description="DUF6535" evidence="2">
    <location>
        <begin position="58"/>
        <end position="238"/>
    </location>
</feature>
<dbReference type="Proteomes" id="UP001213000">
    <property type="component" value="Unassembled WGS sequence"/>
</dbReference>
<dbReference type="AlphaFoldDB" id="A0AAD5VMW5"/>
<dbReference type="InterPro" id="IPR045338">
    <property type="entry name" value="DUF6535"/>
</dbReference>
<accession>A0AAD5VMW5</accession>
<proteinExistence type="predicted"/>
<keyword evidence="4" id="KW-1185">Reference proteome</keyword>
<keyword evidence="1" id="KW-0812">Transmembrane</keyword>
<gene>
    <name evidence="3" type="ORF">NP233_g8161</name>
</gene>
<organism evidence="3 4">
    <name type="scientific">Leucocoprinus birnbaumii</name>
    <dbReference type="NCBI Taxonomy" id="56174"/>
    <lineage>
        <taxon>Eukaryota</taxon>
        <taxon>Fungi</taxon>
        <taxon>Dikarya</taxon>
        <taxon>Basidiomycota</taxon>
        <taxon>Agaricomycotina</taxon>
        <taxon>Agaricomycetes</taxon>
        <taxon>Agaricomycetidae</taxon>
        <taxon>Agaricales</taxon>
        <taxon>Agaricineae</taxon>
        <taxon>Agaricaceae</taxon>
        <taxon>Leucocoprinus</taxon>
    </lineage>
</organism>
<reference evidence="3" key="1">
    <citation type="submission" date="2022-07" db="EMBL/GenBank/DDBJ databases">
        <title>Genome Sequence of Leucocoprinus birnbaumii.</title>
        <authorList>
            <person name="Buettner E."/>
        </authorList>
    </citation>
    <scope>NUCLEOTIDE SEQUENCE</scope>
    <source>
        <strain evidence="3">VT141</strain>
    </source>
</reference>
<feature type="transmembrane region" description="Helical" evidence="1">
    <location>
        <begin position="154"/>
        <end position="175"/>
    </location>
</feature>
<evidence type="ECO:0000313" key="3">
    <source>
        <dbReference type="EMBL" id="KAJ3564645.1"/>
    </source>
</evidence>
<name>A0AAD5VMW5_9AGAR</name>